<dbReference type="PROSITE" id="PS51585">
    <property type="entry name" value="SAM_MT_TPMT"/>
    <property type="match status" value="1"/>
</dbReference>
<dbReference type="PANTHER" id="PTHR32183:SF6">
    <property type="entry name" value="CYSTEINE SULFINATE DESULFINASE_CYSTEINE DESULFURASE AND RELATED ENZYMES"/>
    <property type="match status" value="1"/>
</dbReference>
<dbReference type="InterPro" id="IPR029063">
    <property type="entry name" value="SAM-dependent_MTases_sf"/>
</dbReference>
<reference evidence="5 6" key="1">
    <citation type="submission" date="2020-08" db="EMBL/GenBank/DDBJ databases">
        <title>Genomic Encyclopedia of Type Strains, Phase IV (KMG-IV): sequencing the most valuable type-strain genomes for metagenomic binning, comparative biology and taxonomic classification.</title>
        <authorList>
            <person name="Goeker M."/>
        </authorList>
    </citation>
    <scope>NUCLEOTIDE SEQUENCE [LARGE SCALE GENOMIC DNA]</scope>
    <source>
        <strain evidence="5 6">DSM 29781</strain>
    </source>
</reference>
<dbReference type="RefSeq" id="WP_183969875.1">
    <property type="nucleotide sequence ID" value="NZ_BAABEW010000024.1"/>
</dbReference>
<keyword evidence="6" id="KW-1185">Reference proteome</keyword>
<proteinExistence type="predicted"/>
<dbReference type="EMBL" id="JACHGB010000006">
    <property type="protein sequence ID" value="MBB5273394.1"/>
    <property type="molecule type" value="Genomic_DNA"/>
</dbReference>
<evidence type="ECO:0000256" key="3">
    <source>
        <dbReference type="ARBA" id="ARBA00022679"/>
    </source>
</evidence>
<dbReference type="Pfam" id="PF05724">
    <property type="entry name" value="TPMT"/>
    <property type="match status" value="1"/>
</dbReference>
<dbReference type="Proteomes" id="UP000532440">
    <property type="component" value="Unassembled WGS sequence"/>
</dbReference>
<evidence type="ECO:0000256" key="1">
    <source>
        <dbReference type="ARBA" id="ARBA00022553"/>
    </source>
</evidence>
<accession>A0A7W8HJU1</accession>
<name>A0A7W8HJU1_9BURK</name>
<keyword evidence="2 5" id="KW-0489">Methyltransferase</keyword>
<evidence type="ECO:0000256" key="2">
    <source>
        <dbReference type="ARBA" id="ARBA00022603"/>
    </source>
</evidence>
<organism evidence="5 6">
    <name type="scientific">Quisquiliibacterium transsilvanicum</name>
    <dbReference type="NCBI Taxonomy" id="1549638"/>
    <lineage>
        <taxon>Bacteria</taxon>
        <taxon>Pseudomonadati</taxon>
        <taxon>Pseudomonadota</taxon>
        <taxon>Betaproteobacteria</taxon>
        <taxon>Burkholderiales</taxon>
        <taxon>Burkholderiaceae</taxon>
        <taxon>Quisquiliibacterium</taxon>
    </lineage>
</organism>
<evidence type="ECO:0000313" key="6">
    <source>
        <dbReference type="Proteomes" id="UP000532440"/>
    </source>
</evidence>
<dbReference type="SUPFAM" id="SSF53335">
    <property type="entry name" value="S-adenosyl-L-methionine-dependent methyltransferases"/>
    <property type="match status" value="1"/>
</dbReference>
<dbReference type="GO" id="GO:0008757">
    <property type="term" value="F:S-adenosylmethionine-dependent methyltransferase activity"/>
    <property type="evidence" value="ECO:0007669"/>
    <property type="project" value="InterPro"/>
</dbReference>
<evidence type="ECO:0000256" key="4">
    <source>
        <dbReference type="ARBA" id="ARBA00022691"/>
    </source>
</evidence>
<keyword evidence="3 5" id="KW-0808">Transferase</keyword>
<protein>
    <submittedName>
        <fullName evidence="5">SAM-dependent methyltransferase</fullName>
    </submittedName>
</protein>
<dbReference type="PANTHER" id="PTHR32183">
    <property type="match status" value="1"/>
</dbReference>
<dbReference type="GO" id="GO:0032259">
    <property type="term" value="P:methylation"/>
    <property type="evidence" value="ECO:0007669"/>
    <property type="project" value="UniProtKB-KW"/>
</dbReference>
<dbReference type="Gene3D" id="3.40.50.150">
    <property type="entry name" value="Vaccinia Virus protein VP39"/>
    <property type="match status" value="1"/>
</dbReference>
<gene>
    <name evidence="5" type="ORF">HNQ70_003422</name>
</gene>
<comment type="caution">
    <text evidence="5">The sequence shown here is derived from an EMBL/GenBank/DDBJ whole genome shotgun (WGS) entry which is preliminary data.</text>
</comment>
<dbReference type="AlphaFoldDB" id="A0A7W8HJU1"/>
<keyword evidence="4" id="KW-0949">S-adenosyl-L-methionine</keyword>
<evidence type="ECO:0000313" key="5">
    <source>
        <dbReference type="EMBL" id="MBB5273394.1"/>
    </source>
</evidence>
<sequence>MAGPGVDFWQERFQAGQTPWDRGAPNPQLADWVAAGVLARCRILVPGCGSGHEVAELARLGFDVVGLDYAPAAVERTRERLAALGPAGAAASVVCADALEWEPSAPFDAVYEQTCLCALHPDHWVRYGRQLHSWLKPGGRLFALFVQMLRPGAAEGFIQGPPYHCDIHAMRALLPEAFWRWPKPPYARVEHPAGMAELAVALERR</sequence>
<keyword evidence="1" id="KW-0597">Phosphoprotein</keyword>
<dbReference type="InterPro" id="IPR008854">
    <property type="entry name" value="TPMT"/>
</dbReference>
<dbReference type="CDD" id="cd02440">
    <property type="entry name" value="AdoMet_MTases"/>
    <property type="match status" value="1"/>
</dbReference>